<sequence>MPLYKRKPFALVERPKDLEPHELVFQVRFTKEIFRDYGEYLNRINLYRQRVWTCKVTAKTNLTYEEALVSEKRATEKVQQFPKELVAPVLRDVQFSMLTLKDLVNKIATKLQENVSEGTELYGKRNSRVYPCKIIKVIVEEADKTQYEVVWLDNDKKITGNAVVNGEDLVRKKLPFTRDVLKSFIRESTYRSVPWVLHDKLARKHGISIDPPEELRSKFSFQDGRVVSNRKRSRNEEDRQNTGERNKEELRKCKRKKLGKEKSEGLIYEENAEKEDNRTDEPIKYPIDDLLVQPAVDDPVFTERPSLSRGFNVPMNCVGDLLMVWDFCSSFSSLLHLWPFSLADFENALCHKDSNLVLIVETHSAVLRMLIKDNRNYTTTIEKKKRKPKITLVTWTEYLCDFLEMVDVAELSTYVSTIRRGDYGLLDVNAKLGIVRDQEKGGSIGGRKKKREDKERLKAESDSKEITKGHNVESAGSSLNALVNGNHSRENGDIADKWKQVDTTEKRYGKQQKMEAKAAVENTKDSARKGAQKMTTDDRMGAKQKRSKEQRKEYIEREMEKRFIRTNSLGKDRYYNRYWFFKRDGRIFVESSDSAEWGYYDTKEELGLYGLTEPKKVSERALKKQLDKYYDRICSALLCNVLLACMGAPDDKSVQDHGGSKADNTMQMGLGLKLHKRSKEVAREIAMDEAVLRRSTRVRAPPRDSPAVAFLRYVNKWKED</sequence>
<dbReference type="Proteomes" id="UP001060215">
    <property type="component" value="Chromosome 1"/>
</dbReference>
<accession>A0ACC0J6D8</accession>
<evidence type="ECO:0000313" key="2">
    <source>
        <dbReference type="Proteomes" id="UP001060215"/>
    </source>
</evidence>
<dbReference type="EMBL" id="CM045758">
    <property type="protein sequence ID" value="KAI8032589.1"/>
    <property type="molecule type" value="Genomic_DNA"/>
</dbReference>
<proteinExistence type="predicted"/>
<reference evidence="1 2" key="1">
    <citation type="journal article" date="2022" name="Plant J.">
        <title>Chromosome-level genome of Camellia lanceoleosa provides a valuable resource for understanding genome evolution and self-incompatibility.</title>
        <authorList>
            <person name="Gong W."/>
            <person name="Xiao S."/>
            <person name="Wang L."/>
            <person name="Liao Z."/>
            <person name="Chang Y."/>
            <person name="Mo W."/>
            <person name="Hu G."/>
            <person name="Li W."/>
            <person name="Zhao G."/>
            <person name="Zhu H."/>
            <person name="Hu X."/>
            <person name="Ji K."/>
            <person name="Xiang X."/>
            <person name="Song Q."/>
            <person name="Yuan D."/>
            <person name="Jin S."/>
            <person name="Zhang L."/>
        </authorList>
    </citation>
    <scope>NUCLEOTIDE SEQUENCE [LARGE SCALE GENOMIC DNA]</scope>
    <source>
        <strain evidence="1">SQ_2022a</strain>
    </source>
</reference>
<evidence type="ECO:0000313" key="1">
    <source>
        <dbReference type="EMBL" id="KAI8032589.1"/>
    </source>
</evidence>
<gene>
    <name evidence="1" type="ORF">LOK49_LG01G02631</name>
</gene>
<organism evidence="1 2">
    <name type="scientific">Camellia lanceoleosa</name>
    <dbReference type="NCBI Taxonomy" id="1840588"/>
    <lineage>
        <taxon>Eukaryota</taxon>
        <taxon>Viridiplantae</taxon>
        <taxon>Streptophyta</taxon>
        <taxon>Embryophyta</taxon>
        <taxon>Tracheophyta</taxon>
        <taxon>Spermatophyta</taxon>
        <taxon>Magnoliopsida</taxon>
        <taxon>eudicotyledons</taxon>
        <taxon>Gunneridae</taxon>
        <taxon>Pentapetalae</taxon>
        <taxon>asterids</taxon>
        <taxon>Ericales</taxon>
        <taxon>Theaceae</taxon>
        <taxon>Camellia</taxon>
    </lineage>
</organism>
<name>A0ACC0J6D8_9ERIC</name>
<comment type="caution">
    <text evidence="1">The sequence shown here is derived from an EMBL/GenBank/DDBJ whole genome shotgun (WGS) entry which is preliminary data.</text>
</comment>
<keyword evidence="2" id="KW-1185">Reference proteome</keyword>
<protein>
    <submittedName>
        <fullName evidence="1">Bromodomain adjacent to zinc finger domain protein 1A</fullName>
    </submittedName>
</protein>